<dbReference type="AlphaFoldDB" id="A0AAD6XQ77"/>
<evidence type="ECO:0000256" key="1">
    <source>
        <dbReference type="SAM" id="Phobius"/>
    </source>
</evidence>
<gene>
    <name evidence="2" type="ORF">B0H15DRAFT_487514</name>
</gene>
<reference evidence="2" key="1">
    <citation type="submission" date="2023-03" db="EMBL/GenBank/DDBJ databases">
        <title>Massive genome expansion in bonnet fungi (Mycena s.s.) driven by repeated elements and novel gene families across ecological guilds.</title>
        <authorList>
            <consortium name="Lawrence Berkeley National Laboratory"/>
            <person name="Harder C.B."/>
            <person name="Miyauchi S."/>
            <person name="Viragh M."/>
            <person name="Kuo A."/>
            <person name="Thoen E."/>
            <person name="Andreopoulos B."/>
            <person name="Lu D."/>
            <person name="Skrede I."/>
            <person name="Drula E."/>
            <person name="Henrissat B."/>
            <person name="Morin E."/>
            <person name="Kohler A."/>
            <person name="Barry K."/>
            <person name="LaButti K."/>
            <person name="Morin E."/>
            <person name="Salamov A."/>
            <person name="Lipzen A."/>
            <person name="Mereny Z."/>
            <person name="Hegedus B."/>
            <person name="Baldrian P."/>
            <person name="Stursova M."/>
            <person name="Weitz H."/>
            <person name="Taylor A."/>
            <person name="Grigoriev I.V."/>
            <person name="Nagy L.G."/>
            <person name="Martin F."/>
            <person name="Kauserud H."/>
        </authorList>
    </citation>
    <scope>NUCLEOTIDE SEQUENCE</scope>
    <source>
        <strain evidence="2">CBHHK173m</strain>
    </source>
</reference>
<accession>A0AAD6XQ77</accession>
<sequence>MDCVDVQVRKKTVYSTAFYSLPPAPISVSSLAVFALSTCAVILVVRALCILQIEHARGLQSMTYRDTERRGCLPCRRRFCWGVRQDAKAWSGQRKNKRDLLRLHRWRRGARRGRQALRRPGPASDVCPFKADGRGDALAGSTHPVEWDAQSKVGHSLTAMRADRTVVARSASSAEGLIVLGSF</sequence>
<organism evidence="2 3">
    <name type="scientific">Mycena belliarum</name>
    <dbReference type="NCBI Taxonomy" id="1033014"/>
    <lineage>
        <taxon>Eukaryota</taxon>
        <taxon>Fungi</taxon>
        <taxon>Dikarya</taxon>
        <taxon>Basidiomycota</taxon>
        <taxon>Agaricomycotina</taxon>
        <taxon>Agaricomycetes</taxon>
        <taxon>Agaricomycetidae</taxon>
        <taxon>Agaricales</taxon>
        <taxon>Marasmiineae</taxon>
        <taxon>Mycenaceae</taxon>
        <taxon>Mycena</taxon>
    </lineage>
</organism>
<keyword evidence="1" id="KW-1133">Transmembrane helix</keyword>
<evidence type="ECO:0000313" key="3">
    <source>
        <dbReference type="Proteomes" id="UP001222325"/>
    </source>
</evidence>
<dbReference type="Proteomes" id="UP001222325">
    <property type="component" value="Unassembled WGS sequence"/>
</dbReference>
<feature type="transmembrane region" description="Helical" evidence="1">
    <location>
        <begin position="31"/>
        <end position="53"/>
    </location>
</feature>
<proteinExistence type="predicted"/>
<name>A0AAD6XQ77_9AGAR</name>
<keyword evidence="1" id="KW-0812">Transmembrane</keyword>
<keyword evidence="1" id="KW-0472">Membrane</keyword>
<evidence type="ECO:0000313" key="2">
    <source>
        <dbReference type="EMBL" id="KAJ7080171.1"/>
    </source>
</evidence>
<keyword evidence="3" id="KW-1185">Reference proteome</keyword>
<dbReference type="EMBL" id="JARJCN010000056">
    <property type="protein sequence ID" value="KAJ7080171.1"/>
    <property type="molecule type" value="Genomic_DNA"/>
</dbReference>
<comment type="caution">
    <text evidence="2">The sequence shown here is derived from an EMBL/GenBank/DDBJ whole genome shotgun (WGS) entry which is preliminary data.</text>
</comment>
<protein>
    <submittedName>
        <fullName evidence="2">Uncharacterized protein</fullName>
    </submittedName>
</protein>